<evidence type="ECO:0000256" key="9">
    <source>
        <dbReference type="ARBA" id="ARBA00023679"/>
    </source>
</evidence>
<feature type="domain" description="Nudix hydrolase" evidence="10">
    <location>
        <begin position="149"/>
        <end position="272"/>
    </location>
</feature>
<dbReference type="Proteomes" id="UP000095488">
    <property type="component" value="Unassembled WGS sequence"/>
</dbReference>
<dbReference type="EMBL" id="CYZR01000001">
    <property type="protein sequence ID" value="CUN52642.1"/>
    <property type="molecule type" value="Genomic_DNA"/>
</dbReference>
<evidence type="ECO:0000256" key="4">
    <source>
        <dbReference type="ARBA" id="ARBA00012381"/>
    </source>
</evidence>
<dbReference type="InterPro" id="IPR049734">
    <property type="entry name" value="NudC-like_C"/>
</dbReference>
<comment type="catalytic activity">
    <reaction evidence="9">
        <text>a 5'-end NAD(+)-phospho-ribonucleoside in mRNA + H2O = a 5'-end phospho-adenosine-phospho-ribonucleoside in mRNA + beta-nicotinamide D-ribonucleotide + 2 H(+)</text>
        <dbReference type="Rhea" id="RHEA:60876"/>
        <dbReference type="Rhea" id="RHEA-COMP:15698"/>
        <dbReference type="Rhea" id="RHEA-COMP:15719"/>
        <dbReference type="ChEBI" id="CHEBI:14649"/>
        <dbReference type="ChEBI" id="CHEBI:15377"/>
        <dbReference type="ChEBI" id="CHEBI:15378"/>
        <dbReference type="ChEBI" id="CHEBI:144029"/>
        <dbReference type="ChEBI" id="CHEBI:144051"/>
    </reaction>
    <physiologicalReaction direction="left-to-right" evidence="9">
        <dbReference type="Rhea" id="RHEA:60877"/>
    </physiologicalReaction>
</comment>
<dbReference type="RefSeq" id="WP_055257312.1">
    <property type="nucleotide sequence ID" value="NZ_BCMV01000024.1"/>
</dbReference>
<dbReference type="PANTHER" id="PTHR42904">
    <property type="entry name" value="NUDIX HYDROLASE, NUDC SUBFAMILY"/>
    <property type="match status" value="1"/>
</dbReference>
<reference evidence="11 12" key="1">
    <citation type="submission" date="2015-09" db="EMBL/GenBank/DDBJ databases">
        <authorList>
            <consortium name="Pathogen Informatics"/>
        </authorList>
    </citation>
    <scope>NUCLEOTIDE SEQUENCE [LARGE SCALE GENOMIC DNA]</scope>
    <source>
        <strain evidence="11 12">2789STDY5834858</strain>
    </source>
</reference>
<dbReference type="NCBIfam" id="NF001299">
    <property type="entry name" value="PRK00241.1"/>
    <property type="match status" value="1"/>
</dbReference>
<keyword evidence="7" id="KW-0460">Magnesium</keyword>
<dbReference type="InterPro" id="IPR015376">
    <property type="entry name" value="Znr_NADH_PPase"/>
</dbReference>
<dbReference type="Gene3D" id="3.90.79.20">
    <property type="match status" value="1"/>
</dbReference>
<dbReference type="InterPro" id="IPR015797">
    <property type="entry name" value="NUDIX_hydrolase-like_dom_sf"/>
</dbReference>
<evidence type="ECO:0000256" key="6">
    <source>
        <dbReference type="ARBA" id="ARBA00022801"/>
    </source>
</evidence>
<dbReference type="PANTHER" id="PTHR42904:SF6">
    <property type="entry name" value="NAD-CAPPED RNA HYDROLASE NUDT12"/>
    <property type="match status" value="1"/>
</dbReference>
<keyword evidence="12" id="KW-1185">Reference proteome</keyword>
<dbReference type="InterPro" id="IPR050241">
    <property type="entry name" value="NAD-cap_RNA_hydrolase_NudC"/>
</dbReference>
<keyword evidence="8" id="KW-0520">NAD</keyword>
<dbReference type="Pfam" id="PF00293">
    <property type="entry name" value="NUDIX"/>
    <property type="match status" value="1"/>
</dbReference>
<comment type="similarity">
    <text evidence="3">Belongs to the Nudix hydrolase family. NudC subfamily.</text>
</comment>
<dbReference type="InterPro" id="IPR020084">
    <property type="entry name" value="NUDIX_hydrolase_CS"/>
</dbReference>
<dbReference type="CDD" id="cd03429">
    <property type="entry name" value="NUDIX_NADH_pyrophosphatase_Nudt13"/>
    <property type="match status" value="1"/>
</dbReference>
<keyword evidence="5" id="KW-0479">Metal-binding</keyword>
<sequence>MENNYEIFKPQILFNEKNNPSDIWFIFKDNKLILKSLENNTLTFTTFFDIKNLLPYLNRKYPIGSLGNNSYFCGELNSNISINNNLIEINLREASNYLDDISFSMAGKSSQILDWDNKSNYCGRCGSKTYFKNDERAKICPECNLIDYPRISPAIIVAVIKNDKLLLAHNSKFNNNRYSLIAGFVDSNETLEDCVRREVFEEIGIKIKNIKYLNSQPWPFPNSLMVGFLAEYASGEINVDGIEISHAAWFDKNNLPVLPPKFTIARKIIDKYIEGKLFD</sequence>
<comment type="caution">
    <text evidence="11">The sequence shown here is derived from an EMBL/GenBank/DDBJ whole genome shotgun (WGS) entry which is preliminary data.</text>
</comment>
<evidence type="ECO:0000259" key="10">
    <source>
        <dbReference type="PROSITE" id="PS51462"/>
    </source>
</evidence>
<dbReference type="EC" id="3.6.1.22" evidence="4"/>
<evidence type="ECO:0000256" key="8">
    <source>
        <dbReference type="ARBA" id="ARBA00023027"/>
    </source>
</evidence>
<dbReference type="SUPFAM" id="SSF55811">
    <property type="entry name" value="Nudix"/>
    <property type="match status" value="1"/>
</dbReference>
<organism evidence="11 12">
    <name type="scientific">Sarcina ventriculi</name>
    <name type="common">Clostridium ventriculi</name>
    <dbReference type="NCBI Taxonomy" id="1267"/>
    <lineage>
        <taxon>Bacteria</taxon>
        <taxon>Bacillati</taxon>
        <taxon>Bacillota</taxon>
        <taxon>Clostridia</taxon>
        <taxon>Eubacteriales</taxon>
        <taxon>Clostridiaceae</taxon>
        <taxon>Sarcina</taxon>
    </lineage>
</organism>
<gene>
    <name evidence="11" type="primary">nudC_1</name>
    <name evidence="11" type="ORF">ERS852473_00430</name>
</gene>
<evidence type="ECO:0000256" key="3">
    <source>
        <dbReference type="ARBA" id="ARBA00009595"/>
    </source>
</evidence>
<evidence type="ECO:0000256" key="7">
    <source>
        <dbReference type="ARBA" id="ARBA00022842"/>
    </source>
</evidence>
<dbReference type="PROSITE" id="PS51462">
    <property type="entry name" value="NUDIX"/>
    <property type="match status" value="1"/>
</dbReference>
<evidence type="ECO:0000256" key="5">
    <source>
        <dbReference type="ARBA" id="ARBA00022723"/>
    </source>
</evidence>
<evidence type="ECO:0000256" key="1">
    <source>
        <dbReference type="ARBA" id="ARBA00001946"/>
    </source>
</evidence>
<evidence type="ECO:0000313" key="12">
    <source>
        <dbReference type="Proteomes" id="UP000095488"/>
    </source>
</evidence>
<evidence type="ECO:0000256" key="2">
    <source>
        <dbReference type="ARBA" id="ARBA00001947"/>
    </source>
</evidence>
<evidence type="ECO:0000313" key="11">
    <source>
        <dbReference type="EMBL" id="CUN52642.1"/>
    </source>
</evidence>
<dbReference type="InterPro" id="IPR000086">
    <property type="entry name" value="NUDIX_hydrolase_dom"/>
</dbReference>
<comment type="cofactor">
    <cofactor evidence="2">
        <name>Zn(2+)</name>
        <dbReference type="ChEBI" id="CHEBI:29105"/>
    </cofactor>
</comment>
<keyword evidence="6 11" id="KW-0378">Hydrolase</keyword>
<dbReference type="Pfam" id="PF09297">
    <property type="entry name" value="Zn_ribbon_NUD"/>
    <property type="match status" value="1"/>
</dbReference>
<protein>
    <recommendedName>
        <fullName evidence="4">NAD(+) diphosphatase</fullName>
        <ecNumber evidence="4">3.6.1.22</ecNumber>
    </recommendedName>
</protein>
<dbReference type="PROSITE" id="PS00893">
    <property type="entry name" value="NUDIX_BOX"/>
    <property type="match status" value="1"/>
</dbReference>
<dbReference type="GO" id="GO:0016787">
    <property type="term" value="F:hydrolase activity"/>
    <property type="evidence" value="ECO:0007669"/>
    <property type="project" value="UniProtKB-KW"/>
</dbReference>
<name>A0ABM9UMK7_SARVE</name>
<dbReference type="Gene3D" id="3.90.79.10">
    <property type="entry name" value="Nucleoside Triphosphate Pyrophosphohydrolase"/>
    <property type="match status" value="1"/>
</dbReference>
<accession>A0ABM9UMK7</accession>
<comment type="cofactor">
    <cofactor evidence="1">
        <name>Mg(2+)</name>
        <dbReference type="ChEBI" id="CHEBI:18420"/>
    </cofactor>
</comment>
<proteinExistence type="inferred from homology"/>